<accession>A0A161VH38</accession>
<sequence>MTQPPQLALYLVDLVAVLVLTFGLYFPRHRRRDLVVAYLGVNVGVLAVAATLASSTVGAGLGLGLFGVLSIIRLRSTELSQHEVAYYFAALALGLLGGLGASAGWLGVAGSALILVVMAVADHPRLLRRHRSQVIMLDRAFPDEVGLVAYLEQLLGAHVHSASVQRLDLVNDTTLVDVRYEVAPGGGVIASSAGAPSAASLPGGASAGQVPA</sequence>
<proteinExistence type="predicted"/>
<reference evidence="3 4" key="1">
    <citation type="submission" date="2016-01" db="EMBL/GenBank/DDBJ databases">
        <title>Genome sequence of Oerskovia enterophila VJag, an agar and cellulose degrading bacterium.</title>
        <authorList>
            <person name="Poehlein A."/>
            <person name="Jag V."/>
            <person name="Bengelsdorf F."/>
            <person name="Duerre P."/>
            <person name="Daniel R."/>
        </authorList>
    </citation>
    <scope>NUCLEOTIDE SEQUENCE [LARGE SCALE GENOMIC DNA]</scope>
    <source>
        <strain evidence="3 4">VJag</strain>
    </source>
</reference>
<evidence type="ECO:0000313" key="4">
    <source>
        <dbReference type="Proteomes" id="UP000076447"/>
    </source>
</evidence>
<feature type="region of interest" description="Disordered" evidence="1">
    <location>
        <begin position="193"/>
        <end position="212"/>
    </location>
</feature>
<feature type="transmembrane region" description="Helical" evidence="2">
    <location>
        <begin position="84"/>
        <end position="102"/>
    </location>
</feature>
<evidence type="ECO:0000256" key="1">
    <source>
        <dbReference type="SAM" id="MobiDB-lite"/>
    </source>
</evidence>
<dbReference type="Pfam" id="PF16316">
    <property type="entry name" value="DUF4956"/>
    <property type="match status" value="1"/>
</dbReference>
<name>A0A161VH38_9CELL</name>
<dbReference type="AlphaFoldDB" id="A0A161VH38"/>
<gene>
    <name evidence="3" type="ORF">OJAG_38000</name>
</gene>
<keyword evidence="2" id="KW-1133">Transmembrane helix</keyword>
<dbReference type="Proteomes" id="UP000076447">
    <property type="component" value="Unassembled WGS sequence"/>
</dbReference>
<dbReference type="RefSeq" id="WP_068710173.1">
    <property type="nucleotide sequence ID" value="NZ_LRIE01000085.1"/>
</dbReference>
<feature type="transmembrane region" description="Helical" evidence="2">
    <location>
        <begin position="46"/>
        <end position="72"/>
    </location>
</feature>
<keyword evidence="2" id="KW-0812">Transmembrane</keyword>
<evidence type="ECO:0000256" key="2">
    <source>
        <dbReference type="SAM" id="Phobius"/>
    </source>
</evidence>
<organism evidence="3 4">
    <name type="scientific">Oerskovia enterophila</name>
    <dbReference type="NCBI Taxonomy" id="43678"/>
    <lineage>
        <taxon>Bacteria</taxon>
        <taxon>Bacillati</taxon>
        <taxon>Actinomycetota</taxon>
        <taxon>Actinomycetes</taxon>
        <taxon>Micrococcales</taxon>
        <taxon>Cellulomonadaceae</taxon>
        <taxon>Oerskovia</taxon>
    </lineage>
</organism>
<dbReference type="EMBL" id="LRIE01000085">
    <property type="protein sequence ID" value="KZM33480.1"/>
    <property type="molecule type" value="Genomic_DNA"/>
</dbReference>
<comment type="caution">
    <text evidence="3">The sequence shown here is derived from an EMBL/GenBank/DDBJ whole genome shotgun (WGS) entry which is preliminary data.</text>
</comment>
<evidence type="ECO:0008006" key="5">
    <source>
        <dbReference type="Google" id="ProtNLM"/>
    </source>
</evidence>
<dbReference type="PATRIC" id="fig|43678.3.peg.3968"/>
<keyword evidence="2" id="KW-0472">Membrane</keyword>
<feature type="transmembrane region" description="Helical" evidence="2">
    <location>
        <begin position="7"/>
        <end position="26"/>
    </location>
</feature>
<evidence type="ECO:0000313" key="3">
    <source>
        <dbReference type="EMBL" id="KZM33480.1"/>
    </source>
</evidence>
<dbReference type="STRING" id="43678.OJAG_38000"/>
<dbReference type="InterPro" id="IPR032531">
    <property type="entry name" value="DUF4956"/>
</dbReference>
<protein>
    <recommendedName>
        <fullName evidence="5">DUF4956 domain-containing protein</fullName>
    </recommendedName>
</protein>
<dbReference type="OrthoDB" id="3827267at2"/>